<gene>
    <name evidence="4" type="primary">menI_2</name>
    <name evidence="4" type="ORF">OPKNFCMD_6414</name>
</gene>
<dbReference type="Gene3D" id="3.10.129.10">
    <property type="entry name" value="Hotdog Thioesterase"/>
    <property type="match status" value="1"/>
</dbReference>
<reference evidence="4" key="1">
    <citation type="journal article" date="2021" name="Front. Microbiol.">
        <title>Comprehensive Comparative Genomics and Phenotyping of Methylobacterium Species.</title>
        <authorList>
            <person name="Alessa O."/>
            <person name="Ogura Y."/>
            <person name="Fujitani Y."/>
            <person name="Takami H."/>
            <person name="Hayashi T."/>
            <person name="Sahin N."/>
            <person name="Tani A."/>
        </authorList>
    </citation>
    <scope>NUCLEOTIDE SEQUENCE</scope>
    <source>
        <strain evidence="4">KCTC 52305</strain>
    </source>
</reference>
<dbReference type="Pfam" id="PF03061">
    <property type="entry name" value="4HBT"/>
    <property type="match status" value="1"/>
</dbReference>
<feature type="region of interest" description="Disordered" evidence="2">
    <location>
        <begin position="1"/>
        <end position="20"/>
    </location>
</feature>
<dbReference type="Proteomes" id="UP001055167">
    <property type="component" value="Unassembled WGS sequence"/>
</dbReference>
<dbReference type="GO" id="GO:0016787">
    <property type="term" value="F:hydrolase activity"/>
    <property type="evidence" value="ECO:0007669"/>
    <property type="project" value="UniProtKB-KW"/>
</dbReference>
<accession>A0ABQ4R7D9</accession>
<evidence type="ECO:0000313" key="4">
    <source>
        <dbReference type="EMBL" id="GJD53637.1"/>
    </source>
</evidence>
<keyword evidence="1 4" id="KW-0378">Hydrolase</keyword>
<evidence type="ECO:0000256" key="2">
    <source>
        <dbReference type="SAM" id="MobiDB-lite"/>
    </source>
</evidence>
<organism evidence="4 5">
    <name type="scientific">Methylobacterium crusticola</name>
    <dbReference type="NCBI Taxonomy" id="1697972"/>
    <lineage>
        <taxon>Bacteria</taxon>
        <taxon>Pseudomonadati</taxon>
        <taxon>Pseudomonadota</taxon>
        <taxon>Alphaproteobacteria</taxon>
        <taxon>Hyphomicrobiales</taxon>
        <taxon>Methylobacteriaceae</taxon>
        <taxon>Methylobacterium</taxon>
    </lineage>
</organism>
<reference evidence="4" key="2">
    <citation type="submission" date="2021-08" db="EMBL/GenBank/DDBJ databases">
        <authorList>
            <person name="Tani A."/>
            <person name="Ola A."/>
            <person name="Ogura Y."/>
            <person name="Katsura K."/>
            <person name="Hayashi T."/>
        </authorList>
    </citation>
    <scope>NUCLEOTIDE SEQUENCE</scope>
    <source>
        <strain evidence="4">KCTC 52305</strain>
    </source>
</reference>
<protein>
    <submittedName>
        <fullName evidence="4">1,4-dihydroxy-2-naphthoyl-CoA hydrolase</fullName>
    </submittedName>
</protein>
<evidence type="ECO:0000259" key="3">
    <source>
        <dbReference type="Pfam" id="PF03061"/>
    </source>
</evidence>
<dbReference type="EMBL" id="BPQH01000033">
    <property type="protein sequence ID" value="GJD53637.1"/>
    <property type="molecule type" value="Genomic_DNA"/>
</dbReference>
<dbReference type="PANTHER" id="PTHR43240">
    <property type="entry name" value="1,4-DIHYDROXY-2-NAPHTHOYL-COA THIOESTERASE 1"/>
    <property type="match status" value="1"/>
</dbReference>
<name>A0ABQ4R7D9_9HYPH</name>
<sequence>MTAASAHADRAEAERSRHRSVTWSDPRAIAAAAQGRDGLAFLRALVAGEVPPPPIVSLLGIALAAAETGCVTMRLPAGEHLYNPIGTVHGGVLATLLDSVMGCAVHSTLPAGRGYTTLEIKVNYLRAVTEASGTVTAVGRIIHAGRRQAVAEASLTDAAGRLCATASTTCLVFDHPAR</sequence>
<feature type="domain" description="Thioesterase" evidence="3">
    <location>
        <begin position="86"/>
        <end position="164"/>
    </location>
</feature>
<dbReference type="InterPro" id="IPR003736">
    <property type="entry name" value="PAAI_dom"/>
</dbReference>
<dbReference type="RefSeq" id="WP_128564508.1">
    <property type="nucleotide sequence ID" value="NZ_BPQH01000033.1"/>
</dbReference>
<dbReference type="SUPFAM" id="SSF54637">
    <property type="entry name" value="Thioesterase/thiol ester dehydrase-isomerase"/>
    <property type="match status" value="1"/>
</dbReference>
<evidence type="ECO:0000313" key="5">
    <source>
        <dbReference type="Proteomes" id="UP001055167"/>
    </source>
</evidence>
<dbReference type="InterPro" id="IPR006683">
    <property type="entry name" value="Thioestr_dom"/>
</dbReference>
<dbReference type="CDD" id="cd03443">
    <property type="entry name" value="PaaI_thioesterase"/>
    <property type="match status" value="1"/>
</dbReference>
<dbReference type="PANTHER" id="PTHR43240:SF1">
    <property type="entry name" value="BLR5584 PROTEIN"/>
    <property type="match status" value="1"/>
</dbReference>
<comment type="caution">
    <text evidence="4">The sequence shown here is derived from an EMBL/GenBank/DDBJ whole genome shotgun (WGS) entry which is preliminary data.</text>
</comment>
<dbReference type="NCBIfam" id="TIGR00369">
    <property type="entry name" value="unchar_dom_1"/>
    <property type="match status" value="1"/>
</dbReference>
<dbReference type="InterPro" id="IPR029069">
    <property type="entry name" value="HotDog_dom_sf"/>
</dbReference>
<proteinExistence type="predicted"/>
<evidence type="ECO:0000256" key="1">
    <source>
        <dbReference type="ARBA" id="ARBA00022801"/>
    </source>
</evidence>
<keyword evidence="5" id="KW-1185">Reference proteome</keyword>